<dbReference type="Pfam" id="PF00141">
    <property type="entry name" value="peroxidase"/>
    <property type="match status" value="1"/>
</dbReference>
<keyword evidence="20" id="KW-0862">Zinc</keyword>
<dbReference type="PANTHER" id="PTHR31388:SF270">
    <property type="entry name" value="PEROXIDASE 22-RELATED"/>
    <property type="match status" value="1"/>
</dbReference>
<accession>A0A1R3HS03</accession>
<keyword evidence="6 24" id="KW-0575">Peroxidase</keyword>
<keyword evidence="10" id="KW-0560">Oxidoreductase</keyword>
<evidence type="ECO:0000256" key="22">
    <source>
        <dbReference type="SAM" id="SignalP"/>
    </source>
</evidence>
<dbReference type="GO" id="GO:0020037">
    <property type="term" value="F:heme binding"/>
    <property type="evidence" value="ECO:0007669"/>
    <property type="project" value="InterPro"/>
</dbReference>
<dbReference type="InterPro" id="IPR036874">
    <property type="entry name" value="Carbonic_anhydrase_sf"/>
</dbReference>
<evidence type="ECO:0000256" key="15">
    <source>
        <dbReference type="PIRSR" id="PIRSR600823-1"/>
    </source>
</evidence>
<feature type="binding site" evidence="17">
    <location>
        <position position="91"/>
    </location>
    <ligand>
        <name>Ca(2+)</name>
        <dbReference type="ChEBI" id="CHEBI:29108"/>
        <label>1</label>
    </ligand>
</feature>
<comment type="similarity">
    <text evidence="4">Belongs to the beta-class carbonic anhydrase family.</text>
</comment>
<dbReference type="STRING" id="210143.A0A1R3HS03"/>
<dbReference type="InterPro" id="IPR000823">
    <property type="entry name" value="Peroxidase_pln"/>
</dbReference>
<dbReference type="Gramene" id="OMO73102">
    <property type="protein sequence ID" value="OMO73102"/>
    <property type="gene ID" value="CCACVL1_17474"/>
</dbReference>
<comment type="function">
    <text evidence="3">Removal of H(2)O(2), oxidation of toxic reductants, biosynthesis and degradation of lignin, suberization, auxin catabolism, response to environmental stresses such as wounding, pathogen attack and oxidative stress. These functions might be dependent on each isozyme/isoform in each plant tissue.</text>
</comment>
<proteinExistence type="inferred from homology"/>
<feature type="binding site" evidence="17">
    <location>
        <position position="73"/>
    </location>
    <ligand>
        <name>Ca(2+)</name>
        <dbReference type="ChEBI" id="CHEBI:29108"/>
        <label>1</label>
    </ligand>
</feature>
<dbReference type="PANTHER" id="PTHR31388">
    <property type="entry name" value="PEROXIDASE 72-RELATED"/>
    <property type="match status" value="1"/>
</dbReference>
<keyword evidence="22" id="KW-0732">Signal</keyword>
<dbReference type="GO" id="GO:0042744">
    <property type="term" value="P:hydrogen peroxide catabolic process"/>
    <property type="evidence" value="ECO:0007669"/>
    <property type="project" value="UniProtKB-KW"/>
</dbReference>
<keyword evidence="9 17" id="KW-0106">Calcium</keyword>
<feature type="binding site" evidence="17">
    <location>
        <position position="77"/>
    </location>
    <ligand>
        <name>Ca(2+)</name>
        <dbReference type="ChEBI" id="CHEBI:29108"/>
        <label>1</label>
    </ligand>
</feature>
<reference evidence="24 25" key="1">
    <citation type="submission" date="2013-09" db="EMBL/GenBank/DDBJ databases">
        <title>Corchorus capsularis genome sequencing.</title>
        <authorList>
            <person name="Alam M."/>
            <person name="Haque M.S."/>
            <person name="Islam M.S."/>
            <person name="Emdad E.M."/>
            <person name="Islam M.M."/>
            <person name="Ahmed B."/>
            <person name="Halim A."/>
            <person name="Hossen Q.M.M."/>
            <person name="Hossain M.Z."/>
            <person name="Ahmed R."/>
            <person name="Khan M.M."/>
            <person name="Islam R."/>
            <person name="Rashid M.M."/>
            <person name="Khan S.A."/>
            <person name="Rahman M.S."/>
            <person name="Alam M."/>
        </authorList>
    </citation>
    <scope>NUCLEOTIDE SEQUENCE [LARGE SCALE GENOMIC DNA]</scope>
    <source>
        <strain evidence="25">cv. CVL-1</strain>
        <tissue evidence="24">Whole seedling</tissue>
    </source>
</reference>
<dbReference type="InterPro" id="IPR001765">
    <property type="entry name" value="Carbonic_anhydrase"/>
</dbReference>
<dbReference type="CDD" id="cd00693">
    <property type="entry name" value="secretory_peroxidase"/>
    <property type="match status" value="1"/>
</dbReference>
<name>A0A1R3HS03_COCAP</name>
<dbReference type="EC" id="1.11.1.7" evidence="5"/>
<comment type="caution">
    <text evidence="24">The sequence shown here is derived from an EMBL/GenBank/DDBJ whole genome shotgun (WGS) entry which is preliminary data.</text>
</comment>
<keyword evidence="7" id="KW-0349">Heme</keyword>
<comment type="catalytic activity">
    <reaction evidence="1">
        <text>2 a phenolic donor + H2O2 = 2 a phenolic radical donor + 2 H2O</text>
        <dbReference type="Rhea" id="RHEA:56136"/>
        <dbReference type="ChEBI" id="CHEBI:15377"/>
        <dbReference type="ChEBI" id="CHEBI:16240"/>
        <dbReference type="ChEBI" id="CHEBI:139520"/>
        <dbReference type="ChEBI" id="CHEBI:139521"/>
        <dbReference type="EC" id="1.11.1.7"/>
    </reaction>
</comment>
<dbReference type="GO" id="GO:0008270">
    <property type="term" value="F:zinc ion binding"/>
    <property type="evidence" value="ECO:0007669"/>
    <property type="project" value="InterPro"/>
</dbReference>
<evidence type="ECO:0000256" key="6">
    <source>
        <dbReference type="ARBA" id="ARBA00022559"/>
    </source>
</evidence>
<evidence type="ECO:0000256" key="16">
    <source>
        <dbReference type="PIRSR" id="PIRSR600823-2"/>
    </source>
</evidence>
<feature type="disulfide bond" evidence="19">
    <location>
        <begin position="38"/>
        <end position="118"/>
    </location>
</feature>
<evidence type="ECO:0000259" key="23">
    <source>
        <dbReference type="PROSITE" id="PS50873"/>
    </source>
</evidence>
<dbReference type="PROSITE" id="PS00436">
    <property type="entry name" value="PEROXIDASE_2"/>
    <property type="match status" value="1"/>
</dbReference>
<keyword evidence="11" id="KW-0408">Iron</keyword>
<feature type="binding site" evidence="17">
    <location>
        <position position="234"/>
    </location>
    <ligand>
        <name>Ca(2+)</name>
        <dbReference type="ChEBI" id="CHEBI:29108"/>
        <label>2</label>
    </ligand>
</feature>
<dbReference type="InterPro" id="IPR019794">
    <property type="entry name" value="Peroxidases_AS"/>
</dbReference>
<evidence type="ECO:0000256" key="9">
    <source>
        <dbReference type="ARBA" id="ARBA00022837"/>
    </source>
</evidence>
<dbReference type="PROSITE" id="PS50873">
    <property type="entry name" value="PEROXIDASE_4"/>
    <property type="match status" value="1"/>
</dbReference>
<feature type="chain" id="PRO_5012051408" description="peroxidase" evidence="22">
    <location>
        <begin position="28"/>
        <end position="503"/>
    </location>
</feature>
<protein>
    <recommendedName>
        <fullName evidence="5">peroxidase</fullName>
        <ecNumber evidence="5">1.11.1.7</ecNumber>
    </recommendedName>
</protein>
<evidence type="ECO:0000313" key="24">
    <source>
        <dbReference type="EMBL" id="OMO73102.1"/>
    </source>
</evidence>
<dbReference type="Gene3D" id="1.10.520.10">
    <property type="match status" value="1"/>
</dbReference>
<comment type="cofactor">
    <cofactor evidence="17">
        <name>Ca(2+)</name>
        <dbReference type="ChEBI" id="CHEBI:29108"/>
    </cofactor>
    <text evidence="17">Binds 2 calcium ions per subunit.</text>
</comment>
<evidence type="ECO:0000256" key="1">
    <source>
        <dbReference type="ARBA" id="ARBA00000189"/>
    </source>
</evidence>
<evidence type="ECO:0000256" key="21">
    <source>
        <dbReference type="RuleBase" id="RU004241"/>
    </source>
</evidence>
<dbReference type="FunFam" id="1.10.520.10:FF:000001">
    <property type="entry name" value="Peroxidase"/>
    <property type="match status" value="1"/>
</dbReference>
<sequence length="503" mass="55118">MSPLASSFSFSLSFFLLALLLLSESNAQLSSSFYDSTCPDASTIVRSKIEEALKTDSRIAASLLRLHFHDCFVDGCDASVLLDNSDTIQSEKDALPNNNSARGFDVVDDIKAELEKACPLTVSCADLLALAAQASVSLQGGPSWTVLLGRRDSLTANRDGARPALPSPFDDLTTIASKFAALGLDTEDMVALSGKLYNFDGRGNPDPTLDPNYLTLLRQQCPENGTGFTPVNLDPTSPDGFDSNYFRNLQTGRGLLQSDQELFSTPNASSISLVNSFSNDQTAFFQSFARSMIRMGNLSPLTGSNGEIRLDCRKVNAGPLVLIGFCFAHASDLLPFLQFAMSSEHSGVSIQFPSILFHVFDEVLLHSHRYCWMLNRHFKMRESRWRILIIVVIRHSCCGGIKGLVYIPEDETTASDFIEQWVSICEPAKNKVKSELTELSFAEQCTNCEKEAVNVSLGNLLTYPCSLDRRGAWDVSTISEEGVFLDWGARGNLLSVVDVDFIG</sequence>
<feature type="site" description="Transition state stabilizer" evidence="18">
    <location>
        <position position="65"/>
    </location>
</feature>
<feature type="binding site" evidence="17">
    <location>
        <position position="79"/>
    </location>
    <ligand>
        <name>Ca(2+)</name>
        <dbReference type="ChEBI" id="CHEBI:29108"/>
        <label>1</label>
    </ligand>
</feature>
<feature type="disulfide bond" evidence="19">
    <location>
        <begin position="71"/>
        <end position="76"/>
    </location>
</feature>
<evidence type="ECO:0000256" key="2">
    <source>
        <dbReference type="ARBA" id="ARBA00001970"/>
    </source>
</evidence>
<evidence type="ECO:0000256" key="7">
    <source>
        <dbReference type="ARBA" id="ARBA00022617"/>
    </source>
</evidence>
<feature type="binding site" evidence="17">
    <location>
        <position position="70"/>
    </location>
    <ligand>
        <name>Ca(2+)</name>
        <dbReference type="ChEBI" id="CHEBI:29108"/>
        <label>1</label>
    </ligand>
</feature>
<evidence type="ECO:0000256" key="17">
    <source>
        <dbReference type="PIRSR" id="PIRSR600823-3"/>
    </source>
</evidence>
<feature type="signal peptide" evidence="22">
    <location>
        <begin position="1"/>
        <end position="27"/>
    </location>
</feature>
<dbReference type="Gene3D" id="1.10.420.10">
    <property type="entry name" value="Peroxidase, domain 2"/>
    <property type="match status" value="1"/>
</dbReference>
<dbReference type="SUPFAM" id="SSF53056">
    <property type="entry name" value="beta-carbonic anhydrase, cab"/>
    <property type="match status" value="1"/>
</dbReference>
<feature type="binding site" evidence="20">
    <location>
        <position position="398"/>
    </location>
    <ligand>
        <name>Zn(2+)</name>
        <dbReference type="ChEBI" id="CHEBI:29105"/>
    </ligand>
</feature>
<dbReference type="PRINTS" id="PR00461">
    <property type="entry name" value="PLPEROXIDASE"/>
</dbReference>
<comment type="similarity">
    <text evidence="21">Belongs to the peroxidase family.</text>
</comment>
<feature type="binding site" evidence="16">
    <location>
        <position position="166"/>
    </location>
    <ligand>
        <name>substrate</name>
    </ligand>
</feature>
<feature type="domain" description="Plant heme peroxidase family profile" evidence="23">
    <location>
        <begin position="28"/>
        <end position="316"/>
    </location>
</feature>
<evidence type="ECO:0000256" key="5">
    <source>
        <dbReference type="ARBA" id="ARBA00012313"/>
    </source>
</evidence>
<comment type="cofactor">
    <cofactor evidence="2">
        <name>heme b</name>
        <dbReference type="ChEBI" id="CHEBI:60344"/>
    </cofactor>
</comment>
<dbReference type="OrthoDB" id="10248475at2759"/>
<dbReference type="Pfam" id="PF00484">
    <property type="entry name" value="Pro_CA"/>
    <property type="match status" value="1"/>
</dbReference>
<dbReference type="GO" id="GO:0004089">
    <property type="term" value="F:carbonate dehydratase activity"/>
    <property type="evidence" value="ECO:0007669"/>
    <property type="project" value="InterPro"/>
</dbReference>
<evidence type="ECO:0000256" key="19">
    <source>
        <dbReference type="PIRSR" id="PIRSR600823-5"/>
    </source>
</evidence>
<dbReference type="SUPFAM" id="SSF48113">
    <property type="entry name" value="Heme-dependent peroxidases"/>
    <property type="match status" value="1"/>
</dbReference>
<organism evidence="24 25">
    <name type="scientific">Corchorus capsularis</name>
    <name type="common">Jute</name>
    <dbReference type="NCBI Taxonomy" id="210143"/>
    <lineage>
        <taxon>Eukaryota</taxon>
        <taxon>Viridiplantae</taxon>
        <taxon>Streptophyta</taxon>
        <taxon>Embryophyta</taxon>
        <taxon>Tracheophyta</taxon>
        <taxon>Spermatophyta</taxon>
        <taxon>Magnoliopsida</taxon>
        <taxon>eudicotyledons</taxon>
        <taxon>Gunneridae</taxon>
        <taxon>Pentapetalae</taxon>
        <taxon>rosids</taxon>
        <taxon>malvids</taxon>
        <taxon>Malvales</taxon>
        <taxon>Malvaceae</taxon>
        <taxon>Grewioideae</taxon>
        <taxon>Apeibeae</taxon>
        <taxon>Corchorus</taxon>
    </lineage>
</organism>
<keyword evidence="13" id="KW-0325">Glycoprotein</keyword>
<evidence type="ECO:0000256" key="4">
    <source>
        <dbReference type="ARBA" id="ARBA00006217"/>
    </source>
</evidence>
<evidence type="ECO:0000256" key="8">
    <source>
        <dbReference type="ARBA" id="ARBA00022723"/>
    </source>
</evidence>
<evidence type="ECO:0000256" key="18">
    <source>
        <dbReference type="PIRSR" id="PIRSR600823-4"/>
    </source>
</evidence>
<dbReference type="InterPro" id="IPR010255">
    <property type="entry name" value="Haem_peroxidase_sf"/>
</dbReference>
<evidence type="ECO:0000256" key="13">
    <source>
        <dbReference type="ARBA" id="ARBA00023180"/>
    </source>
</evidence>
<evidence type="ECO:0000256" key="14">
    <source>
        <dbReference type="ARBA" id="ARBA00023324"/>
    </source>
</evidence>
<feature type="binding site" evidence="17">
    <location>
        <position position="242"/>
    </location>
    <ligand>
        <name>Ca(2+)</name>
        <dbReference type="ChEBI" id="CHEBI:29108"/>
        <label>2</label>
    </ligand>
</feature>
<evidence type="ECO:0000313" key="25">
    <source>
        <dbReference type="Proteomes" id="UP000188268"/>
    </source>
</evidence>
<keyword evidence="8 17" id="KW-0479">Metal-binding</keyword>
<feature type="binding site" evidence="20">
    <location>
        <position position="395"/>
    </location>
    <ligand>
        <name>Zn(2+)</name>
        <dbReference type="ChEBI" id="CHEBI:29105"/>
    </ligand>
</feature>
<feature type="binding site" evidence="17">
    <location>
        <position position="75"/>
    </location>
    <ligand>
        <name>Ca(2+)</name>
        <dbReference type="ChEBI" id="CHEBI:29108"/>
        <label>1</label>
    </ligand>
</feature>
<dbReference type="Gene3D" id="3.40.1050.10">
    <property type="entry name" value="Carbonic anhydrase"/>
    <property type="match status" value="1"/>
</dbReference>
<dbReference type="AlphaFoldDB" id="A0A1R3HS03"/>
<evidence type="ECO:0000256" key="3">
    <source>
        <dbReference type="ARBA" id="ARBA00002322"/>
    </source>
</evidence>
<evidence type="ECO:0000256" key="20">
    <source>
        <dbReference type="PIRSR" id="PIRSR601765-1"/>
    </source>
</evidence>
<gene>
    <name evidence="24" type="ORF">CCACVL1_17474</name>
</gene>
<dbReference type="FunFam" id="1.10.420.10:FF:000001">
    <property type="entry name" value="Peroxidase"/>
    <property type="match status" value="1"/>
</dbReference>
<comment type="cofactor">
    <cofactor evidence="20">
        <name>Zn(2+)</name>
        <dbReference type="ChEBI" id="CHEBI:29105"/>
    </cofactor>
    <text evidence="20">Binds 1 zinc ion per subunit.</text>
</comment>
<keyword evidence="12 19" id="KW-1015">Disulfide bond</keyword>
<dbReference type="GO" id="GO:0006979">
    <property type="term" value="P:response to oxidative stress"/>
    <property type="evidence" value="ECO:0007669"/>
    <property type="project" value="InterPro"/>
</dbReference>
<dbReference type="GO" id="GO:0140825">
    <property type="term" value="F:lactoperoxidase activity"/>
    <property type="evidence" value="ECO:0007669"/>
    <property type="project" value="UniProtKB-EC"/>
</dbReference>
<evidence type="ECO:0000256" key="11">
    <source>
        <dbReference type="ARBA" id="ARBA00023004"/>
    </source>
</evidence>
<feature type="active site" description="Proton acceptor" evidence="15">
    <location>
        <position position="69"/>
    </location>
</feature>
<dbReference type="Proteomes" id="UP000188268">
    <property type="component" value="Unassembled WGS sequence"/>
</dbReference>
<keyword evidence="14" id="KW-0376">Hydrogen peroxide</keyword>
<evidence type="ECO:0000256" key="12">
    <source>
        <dbReference type="ARBA" id="ARBA00023157"/>
    </source>
</evidence>
<keyword evidence="25" id="KW-1185">Reference proteome</keyword>
<dbReference type="EMBL" id="AWWV01011287">
    <property type="protein sequence ID" value="OMO73102.1"/>
    <property type="molecule type" value="Genomic_DNA"/>
</dbReference>
<evidence type="ECO:0000256" key="10">
    <source>
        <dbReference type="ARBA" id="ARBA00023002"/>
    </source>
</evidence>
<feature type="disulfide bond" evidence="19">
    <location>
        <begin position="124"/>
        <end position="312"/>
    </location>
</feature>
<dbReference type="InterPro" id="IPR002016">
    <property type="entry name" value="Haem_peroxidase"/>
</dbReference>
<dbReference type="InterPro" id="IPR033905">
    <property type="entry name" value="Secretory_peroxidase"/>
</dbReference>
<dbReference type="PRINTS" id="PR00458">
    <property type="entry name" value="PEROXIDASE"/>
</dbReference>